<evidence type="ECO:0000313" key="12">
    <source>
        <dbReference type="Proteomes" id="UP001044222"/>
    </source>
</evidence>
<keyword evidence="2" id="KW-0479">Metal-binding</keyword>
<dbReference type="GO" id="GO:0035102">
    <property type="term" value="C:PRC1 complex"/>
    <property type="evidence" value="ECO:0007669"/>
    <property type="project" value="TreeGrafter"/>
</dbReference>
<dbReference type="EMBL" id="JAFIRN010000004">
    <property type="protein sequence ID" value="KAG5850396.1"/>
    <property type="molecule type" value="Genomic_DNA"/>
</dbReference>
<feature type="compositionally biased region" description="Polar residues" evidence="8">
    <location>
        <begin position="200"/>
        <end position="228"/>
    </location>
</feature>
<feature type="compositionally biased region" description="Polar residues" evidence="8">
    <location>
        <begin position="138"/>
        <end position="150"/>
    </location>
</feature>
<evidence type="ECO:0000256" key="6">
    <source>
        <dbReference type="ARBA" id="ARBA00023242"/>
    </source>
</evidence>
<dbReference type="SUPFAM" id="SSF47769">
    <property type="entry name" value="SAM/Pointed domain"/>
    <property type="match status" value="1"/>
</dbReference>
<evidence type="ECO:0000256" key="5">
    <source>
        <dbReference type="ARBA" id="ARBA00023125"/>
    </source>
</evidence>
<feature type="region of interest" description="Disordered" evidence="8">
    <location>
        <begin position="198"/>
        <end position="252"/>
    </location>
</feature>
<dbReference type="GO" id="GO:0045892">
    <property type="term" value="P:negative regulation of DNA-templated transcription"/>
    <property type="evidence" value="ECO:0007669"/>
    <property type="project" value="TreeGrafter"/>
</dbReference>
<dbReference type="InterPro" id="IPR038603">
    <property type="entry name" value="Znf_FCS_sf"/>
</dbReference>
<organism evidence="11 12">
    <name type="scientific">Anguilla anguilla</name>
    <name type="common">European freshwater eel</name>
    <name type="synonym">Muraena anguilla</name>
    <dbReference type="NCBI Taxonomy" id="7936"/>
    <lineage>
        <taxon>Eukaryota</taxon>
        <taxon>Metazoa</taxon>
        <taxon>Chordata</taxon>
        <taxon>Craniata</taxon>
        <taxon>Vertebrata</taxon>
        <taxon>Euteleostomi</taxon>
        <taxon>Actinopterygii</taxon>
        <taxon>Neopterygii</taxon>
        <taxon>Teleostei</taxon>
        <taxon>Anguilliformes</taxon>
        <taxon>Anguillidae</taxon>
        <taxon>Anguilla</taxon>
    </lineage>
</organism>
<feature type="compositionally biased region" description="Low complexity" evidence="8">
    <location>
        <begin position="422"/>
        <end position="444"/>
    </location>
</feature>
<evidence type="ECO:0000256" key="8">
    <source>
        <dbReference type="SAM" id="MobiDB-lite"/>
    </source>
</evidence>
<feature type="region of interest" description="Disordered" evidence="8">
    <location>
        <begin position="100"/>
        <end position="150"/>
    </location>
</feature>
<evidence type="ECO:0008006" key="13">
    <source>
        <dbReference type="Google" id="ProtNLM"/>
    </source>
</evidence>
<protein>
    <recommendedName>
        <fullName evidence="13">Polyhomeotic-like protein 3</fullName>
    </recommendedName>
</protein>
<dbReference type="PROSITE" id="PS51024">
    <property type="entry name" value="ZF_FCS"/>
    <property type="match status" value="1"/>
</dbReference>
<dbReference type="InterPro" id="IPR013761">
    <property type="entry name" value="SAM/pointed_sf"/>
</dbReference>
<feature type="compositionally biased region" description="Low complexity" evidence="8">
    <location>
        <begin position="105"/>
        <end position="123"/>
    </location>
</feature>
<feature type="compositionally biased region" description="Pro residues" evidence="8">
    <location>
        <begin position="411"/>
        <end position="421"/>
    </location>
</feature>
<feature type="region of interest" description="Disordered" evidence="8">
    <location>
        <begin position="332"/>
        <end position="376"/>
    </location>
</feature>
<feature type="region of interest" description="Disordered" evidence="8">
    <location>
        <begin position="41"/>
        <end position="88"/>
    </location>
</feature>
<dbReference type="InterPro" id="IPR050548">
    <property type="entry name" value="PcG_chromatin_remod_factors"/>
</dbReference>
<feature type="domain" description="FCS-type" evidence="10">
    <location>
        <begin position="679"/>
        <end position="713"/>
    </location>
</feature>
<evidence type="ECO:0000256" key="2">
    <source>
        <dbReference type="ARBA" id="ARBA00022723"/>
    </source>
</evidence>
<evidence type="ECO:0000259" key="10">
    <source>
        <dbReference type="PROSITE" id="PS51024"/>
    </source>
</evidence>
<feature type="compositionally biased region" description="Polar residues" evidence="8">
    <location>
        <begin position="361"/>
        <end position="376"/>
    </location>
</feature>
<keyword evidence="6" id="KW-0539">Nucleus</keyword>
<dbReference type="PANTHER" id="PTHR12247">
    <property type="entry name" value="POLYCOMB GROUP PROTEIN"/>
    <property type="match status" value="1"/>
</dbReference>
<comment type="subcellular location">
    <subcellularLocation>
        <location evidence="1">Nucleus</location>
    </subcellularLocation>
</comment>
<comment type="caution">
    <text evidence="11">The sequence shown here is derived from an EMBL/GenBank/DDBJ whole genome shotgun (WGS) entry which is preliminary data.</text>
</comment>
<gene>
    <name evidence="11" type="ORF">ANANG_G00081950</name>
</gene>
<dbReference type="Pfam" id="PF21319">
    <property type="entry name" value="zf-FCS_1"/>
    <property type="match status" value="1"/>
</dbReference>
<name>A0A9D3MK53_ANGAN</name>
<feature type="domain" description="SAM" evidence="9">
    <location>
        <begin position="810"/>
        <end position="874"/>
    </location>
</feature>
<dbReference type="Proteomes" id="UP001044222">
    <property type="component" value="Unassembled WGS sequence"/>
</dbReference>
<dbReference type="GO" id="GO:0003677">
    <property type="term" value="F:DNA binding"/>
    <property type="evidence" value="ECO:0007669"/>
    <property type="project" value="UniProtKB-KW"/>
</dbReference>
<dbReference type="GO" id="GO:0003682">
    <property type="term" value="F:chromatin binding"/>
    <property type="evidence" value="ECO:0007669"/>
    <property type="project" value="TreeGrafter"/>
</dbReference>
<evidence type="ECO:0000256" key="4">
    <source>
        <dbReference type="ARBA" id="ARBA00022833"/>
    </source>
</evidence>
<evidence type="ECO:0000259" key="9">
    <source>
        <dbReference type="PROSITE" id="PS50105"/>
    </source>
</evidence>
<feature type="compositionally biased region" description="Polar residues" evidence="8">
    <location>
        <begin position="332"/>
        <end position="350"/>
    </location>
</feature>
<feature type="compositionally biased region" description="Low complexity" evidence="8">
    <location>
        <begin position="537"/>
        <end position="549"/>
    </location>
</feature>
<feature type="compositionally biased region" description="Gly residues" evidence="8">
    <location>
        <begin position="50"/>
        <end position="60"/>
    </location>
</feature>
<keyword evidence="12" id="KW-1185">Reference proteome</keyword>
<keyword evidence="4" id="KW-0862">Zinc</keyword>
<dbReference type="GO" id="GO:0042393">
    <property type="term" value="F:histone binding"/>
    <property type="evidence" value="ECO:0007669"/>
    <property type="project" value="TreeGrafter"/>
</dbReference>
<keyword evidence="5" id="KW-0238">DNA-binding</keyword>
<dbReference type="InterPro" id="IPR012313">
    <property type="entry name" value="Znf_FCS"/>
</dbReference>
<dbReference type="Gene3D" id="3.30.60.160">
    <property type="match status" value="1"/>
</dbReference>
<dbReference type="GO" id="GO:0008270">
    <property type="term" value="F:zinc ion binding"/>
    <property type="evidence" value="ECO:0007669"/>
    <property type="project" value="UniProtKB-KW"/>
</dbReference>
<feature type="region of interest" description="Disordered" evidence="8">
    <location>
        <begin position="528"/>
        <end position="598"/>
    </location>
</feature>
<feature type="region of interest" description="Disordered" evidence="8">
    <location>
        <begin position="723"/>
        <end position="807"/>
    </location>
</feature>
<sequence>MRTLTHLYIWYREGLKRQLYSFAATLKWTVSYINVGQPPWPTYPEEMDRGGSGQTDGQGSGETDRETAPASISSPCSTQAPPIFPCSTLSNRHTVQAMGSGNRRLLSSSPSSSSSLKGSISQSPNTSEHSVALPPTAQPDSRAQVSCSTTSRSMISQQAWLAGNGSSSTNQAHVYLHAQMLIFTPASSAGVAQPDLPIFTSASTRSPSAQEQNQAEQTNRPAMQSLPSKTPAHHRMSLCPPKPTQQSDASKEGLYSSVPSHTLMMHKLRCRLSHKMAHRNRLINPKPAEGHSLVHSVSLQAGSLPTSQLFLSSQTPGTPVSSVFEVQSQHCTTTRTLPSASSSSTKQSEVAAQHKAPATSPVATQSPTSQSPAPVVTQPENLVQSLPSALLESPPRQLVGPAQLPAHGPVHKPPSLSPAPSLPASCTGLQSAPCPRTSASSPSRPTSPRPLKPLSPASVQGLTGQMQSSEETPAAKTLVQVPHQDPPPPQRVVKDPQTHLAAPSELPKDLSTVYQMVSLREMDSALRNGEQEEPGNEEMPNLMEPPLENSTQIHPTLLPPAGQEGDCRDTATDLTTGTGQSSTEPKGDAHTENSSSQLPQAIIKPQVLTHLIEGFVIQEGLKPFPVNRSSLMVEKQAKNPGALHEMSGSEVTSPMMDVEHPWNSTDTDMDDFATDDGMDEVLVDMLHCEFCGKRGYAHTFLRANRFCSTTCVRRFNVSNTRRISALKANRTGRGKDRRRGRSRRPSSSREHFHRQAAQSTSWWPMEAEEEEDPPVPMTTRLRRQAELERERETADSGGSPPTSPSSPVLWTVDQVCAFVYTLPGCQDIAEEFRSQEIDGQALLLLTEDHLMSTMNIRLGPALKICARINSLKEA</sequence>
<feature type="compositionally biased region" description="Polar residues" evidence="8">
    <location>
        <begin position="70"/>
        <end position="80"/>
    </location>
</feature>
<dbReference type="CDD" id="cd09577">
    <property type="entry name" value="SAM_Ph1_2_3"/>
    <property type="match status" value="1"/>
</dbReference>
<feature type="compositionally biased region" description="Basic and acidic residues" evidence="8">
    <location>
        <begin position="783"/>
        <end position="794"/>
    </location>
</feature>
<dbReference type="AlphaFoldDB" id="A0A9D3MK53"/>
<keyword evidence="3 7" id="KW-0863">Zinc-finger</keyword>
<reference evidence="11" key="1">
    <citation type="submission" date="2021-01" db="EMBL/GenBank/DDBJ databases">
        <title>A chromosome-scale assembly of European eel, Anguilla anguilla.</title>
        <authorList>
            <person name="Henkel C."/>
            <person name="Jong-Raadsen S.A."/>
            <person name="Dufour S."/>
            <person name="Weltzien F.-A."/>
            <person name="Palstra A.P."/>
            <person name="Pelster B."/>
            <person name="Spaink H.P."/>
            <person name="Van Den Thillart G.E."/>
            <person name="Jansen H."/>
            <person name="Zahm M."/>
            <person name="Klopp C."/>
            <person name="Cedric C."/>
            <person name="Louis A."/>
            <person name="Berthelot C."/>
            <person name="Parey E."/>
            <person name="Roest Crollius H."/>
            <person name="Montfort J."/>
            <person name="Robinson-Rechavi M."/>
            <person name="Bucao C."/>
            <person name="Bouchez O."/>
            <person name="Gislard M."/>
            <person name="Lluch J."/>
            <person name="Milhes M."/>
            <person name="Lampietro C."/>
            <person name="Lopez Roques C."/>
            <person name="Donnadieu C."/>
            <person name="Braasch I."/>
            <person name="Desvignes T."/>
            <person name="Postlethwait J."/>
            <person name="Bobe J."/>
            <person name="Guiguen Y."/>
            <person name="Dirks R."/>
        </authorList>
    </citation>
    <scope>NUCLEOTIDE SEQUENCE</scope>
    <source>
        <strain evidence="11">Tag_6206</strain>
        <tissue evidence="11">Liver</tissue>
    </source>
</reference>
<dbReference type="Gene3D" id="1.10.150.50">
    <property type="entry name" value="Transcription Factor, Ets-1"/>
    <property type="match status" value="1"/>
</dbReference>
<dbReference type="PROSITE" id="PS50105">
    <property type="entry name" value="SAM_DOMAIN"/>
    <property type="match status" value="1"/>
</dbReference>
<dbReference type="PANTHER" id="PTHR12247:SF88">
    <property type="entry name" value="POLYHOMEOTIC-LIKE PROTEIN 3"/>
    <property type="match status" value="1"/>
</dbReference>
<feature type="compositionally biased region" description="Basic residues" evidence="8">
    <location>
        <begin position="730"/>
        <end position="754"/>
    </location>
</feature>
<accession>A0A9D3MK53</accession>
<proteinExistence type="predicted"/>
<feature type="compositionally biased region" description="Polar residues" evidence="8">
    <location>
        <begin position="457"/>
        <end position="471"/>
    </location>
</feature>
<dbReference type="SMART" id="SM00454">
    <property type="entry name" value="SAM"/>
    <property type="match status" value="1"/>
</dbReference>
<evidence type="ECO:0000256" key="7">
    <source>
        <dbReference type="PROSITE-ProRule" id="PRU00367"/>
    </source>
</evidence>
<feature type="compositionally biased region" description="Polar residues" evidence="8">
    <location>
        <begin position="572"/>
        <end position="584"/>
    </location>
</feature>
<evidence type="ECO:0000256" key="1">
    <source>
        <dbReference type="ARBA" id="ARBA00004123"/>
    </source>
</evidence>
<evidence type="ECO:0000313" key="11">
    <source>
        <dbReference type="EMBL" id="KAG5850396.1"/>
    </source>
</evidence>
<dbReference type="Pfam" id="PF00536">
    <property type="entry name" value="SAM_1"/>
    <property type="match status" value="1"/>
</dbReference>
<dbReference type="InterPro" id="IPR001660">
    <property type="entry name" value="SAM"/>
</dbReference>
<evidence type="ECO:0000256" key="3">
    <source>
        <dbReference type="ARBA" id="ARBA00022771"/>
    </source>
</evidence>
<feature type="region of interest" description="Disordered" evidence="8">
    <location>
        <begin position="393"/>
        <end position="509"/>
    </location>
</feature>